<dbReference type="SUPFAM" id="SSF53720">
    <property type="entry name" value="ALDH-like"/>
    <property type="match status" value="1"/>
</dbReference>
<evidence type="ECO:0000259" key="2">
    <source>
        <dbReference type="Pfam" id="PF00171"/>
    </source>
</evidence>
<sequence length="105" mass="10828">MITRKAGAALAAGCTCVIKPAEDTPLTALALAKLAADAGVPPGVINVVTCDRPNAPAVGRLLCEHPLVAGISFTGTTTHQQVVQGAWEFCTHITFTFTGTPSLQR</sequence>
<dbReference type="Proteomes" id="UP001159363">
    <property type="component" value="Chromosome 4"/>
</dbReference>
<dbReference type="InterPro" id="IPR016161">
    <property type="entry name" value="Ald_DH/histidinol_DH"/>
</dbReference>
<dbReference type="Gene3D" id="3.40.605.10">
    <property type="entry name" value="Aldehyde Dehydrogenase, Chain A, domain 1"/>
    <property type="match status" value="1"/>
</dbReference>
<reference evidence="3 4" key="1">
    <citation type="submission" date="2023-02" db="EMBL/GenBank/DDBJ databases">
        <title>LHISI_Scaffold_Assembly.</title>
        <authorList>
            <person name="Stuart O.P."/>
            <person name="Cleave R."/>
            <person name="Magrath M.J.L."/>
            <person name="Mikheyev A.S."/>
        </authorList>
    </citation>
    <scope>NUCLEOTIDE SEQUENCE [LARGE SCALE GENOMIC DNA]</scope>
    <source>
        <strain evidence="3">Daus_M_001</strain>
        <tissue evidence="3">Leg muscle</tissue>
    </source>
</reference>
<dbReference type="PANTHER" id="PTHR43353:SF5">
    <property type="entry name" value="SUCCINATE-SEMIALDEHYDE DEHYDROGENASE, MITOCHONDRIAL"/>
    <property type="match status" value="1"/>
</dbReference>
<evidence type="ECO:0000313" key="3">
    <source>
        <dbReference type="EMBL" id="KAJ8882593.1"/>
    </source>
</evidence>
<accession>A0ABQ9HEW5</accession>
<organism evidence="3 4">
    <name type="scientific">Dryococelus australis</name>
    <dbReference type="NCBI Taxonomy" id="614101"/>
    <lineage>
        <taxon>Eukaryota</taxon>
        <taxon>Metazoa</taxon>
        <taxon>Ecdysozoa</taxon>
        <taxon>Arthropoda</taxon>
        <taxon>Hexapoda</taxon>
        <taxon>Insecta</taxon>
        <taxon>Pterygota</taxon>
        <taxon>Neoptera</taxon>
        <taxon>Polyneoptera</taxon>
        <taxon>Phasmatodea</taxon>
        <taxon>Verophasmatodea</taxon>
        <taxon>Anareolatae</taxon>
        <taxon>Phasmatidae</taxon>
        <taxon>Eurycanthinae</taxon>
        <taxon>Dryococelus</taxon>
    </lineage>
</organism>
<protein>
    <recommendedName>
        <fullName evidence="2">Aldehyde dehydrogenase domain-containing protein</fullName>
    </recommendedName>
</protein>
<gene>
    <name evidence="3" type="ORF">PR048_014404</name>
</gene>
<evidence type="ECO:0000313" key="4">
    <source>
        <dbReference type="Proteomes" id="UP001159363"/>
    </source>
</evidence>
<dbReference type="PANTHER" id="PTHR43353">
    <property type="entry name" value="SUCCINATE-SEMIALDEHYDE DEHYDROGENASE, MITOCHONDRIAL"/>
    <property type="match status" value="1"/>
</dbReference>
<dbReference type="InterPro" id="IPR016162">
    <property type="entry name" value="Ald_DH_N"/>
</dbReference>
<comment type="caution">
    <text evidence="3">The sequence shown here is derived from an EMBL/GenBank/DDBJ whole genome shotgun (WGS) entry which is preliminary data.</text>
</comment>
<keyword evidence="4" id="KW-1185">Reference proteome</keyword>
<proteinExistence type="predicted"/>
<name>A0ABQ9HEW5_9NEOP</name>
<keyword evidence="1" id="KW-0560">Oxidoreductase</keyword>
<feature type="domain" description="Aldehyde dehydrogenase" evidence="2">
    <location>
        <begin position="1"/>
        <end position="86"/>
    </location>
</feature>
<evidence type="ECO:0000256" key="1">
    <source>
        <dbReference type="ARBA" id="ARBA00023002"/>
    </source>
</evidence>
<dbReference type="EMBL" id="JARBHB010000005">
    <property type="protein sequence ID" value="KAJ8882593.1"/>
    <property type="molecule type" value="Genomic_DNA"/>
</dbReference>
<dbReference type="InterPro" id="IPR015590">
    <property type="entry name" value="Aldehyde_DH_dom"/>
</dbReference>
<dbReference type="InterPro" id="IPR050740">
    <property type="entry name" value="Aldehyde_DH_Superfamily"/>
</dbReference>
<dbReference type="Pfam" id="PF00171">
    <property type="entry name" value="Aldedh"/>
    <property type="match status" value="1"/>
</dbReference>